<feature type="compositionally biased region" description="Acidic residues" evidence="1">
    <location>
        <begin position="267"/>
        <end position="277"/>
    </location>
</feature>
<feature type="compositionally biased region" description="Basic and acidic residues" evidence="1">
    <location>
        <begin position="225"/>
        <end position="234"/>
    </location>
</feature>
<organism evidence="2 3">
    <name type="scientific">Porites evermanni</name>
    <dbReference type="NCBI Taxonomy" id="104178"/>
    <lineage>
        <taxon>Eukaryota</taxon>
        <taxon>Metazoa</taxon>
        <taxon>Cnidaria</taxon>
        <taxon>Anthozoa</taxon>
        <taxon>Hexacorallia</taxon>
        <taxon>Scleractinia</taxon>
        <taxon>Fungiina</taxon>
        <taxon>Poritidae</taxon>
        <taxon>Porites</taxon>
    </lineage>
</organism>
<protein>
    <submittedName>
        <fullName evidence="2">Uncharacterized protein</fullName>
    </submittedName>
</protein>
<reference evidence="2 3" key="1">
    <citation type="submission" date="2022-05" db="EMBL/GenBank/DDBJ databases">
        <authorList>
            <consortium name="Genoscope - CEA"/>
            <person name="William W."/>
        </authorList>
    </citation>
    <scope>NUCLEOTIDE SEQUENCE [LARGE SCALE GENOMIC DNA]</scope>
</reference>
<evidence type="ECO:0000313" key="3">
    <source>
        <dbReference type="Proteomes" id="UP001159427"/>
    </source>
</evidence>
<accession>A0ABN8MEW4</accession>
<evidence type="ECO:0000313" key="2">
    <source>
        <dbReference type="EMBL" id="CAH3026604.1"/>
    </source>
</evidence>
<feature type="compositionally biased region" description="Polar residues" evidence="1">
    <location>
        <begin position="159"/>
        <end position="184"/>
    </location>
</feature>
<gene>
    <name evidence="2" type="ORF">PEVE_00029489</name>
</gene>
<keyword evidence="3" id="KW-1185">Reference proteome</keyword>
<sequence length="383" mass="42983">MKKYEATQNMGLVRSSDLSRGITLRNASENRRLVGHLQHLDLQLHSNLVNLQAEISELRLSQYGHRLKTTTGKTAIGKTWSDPRQRQISNRQFQNPSGRISPLVVQGRSKEISSKPFLPQIGAHGTALVGKQADGPVRPNSPKSPSCARRFRAVPKSVSHLSTGAKSNLYRPNSSPNLSATSSVLVGASGSFPHGDDTRQIHPSRKASGMHSKSSDDLPASPLELTDRVSDFLKRPNTSSGDRMEREEHNELTHAVSDEIPTIKIEQEEEVDDDEANSESTDNENQPFPIDEELFRNSLLLKASRDDGLSHSMPDLASLGFMDFNEVIDQRLRKLQEEIPSQAEMRKIRYLRFRDEPAALHIKEIFEKETHQKPEKHLDKIDE</sequence>
<dbReference type="Proteomes" id="UP001159427">
    <property type="component" value="Unassembled WGS sequence"/>
</dbReference>
<comment type="caution">
    <text evidence="2">The sequence shown here is derived from an EMBL/GenBank/DDBJ whole genome shotgun (WGS) entry which is preliminary data.</text>
</comment>
<dbReference type="EMBL" id="CALNXI010000412">
    <property type="protein sequence ID" value="CAH3026604.1"/>
    <property type="molecule type" value="Genomic_DNA"/>
</dbReference>
<proteinExistence type="predicted"/>
<name>A0ABN8MEW4_9CNID</name>
<feature type="region of interest" description="Disordered" evidence="1">
    <location>
        <begin position="132"/>
        <end position="291"/>
    </location>
</feature>
<evidence type="ECO:0000256" key="1">
    <source>
        <dbReference type="SAM" id="MobiDB-lite"/>
    </source>
</evidence>
<feature type="compositionally biased region" description="Basic and acidic residues" evidence="1">
    <location>
        <begin position="242"/>
        <end position="252"/>
    </location>
</feature>